<feature type="domain" description="Teneurin-like YD-shell" evidence="5">
    <location>
        <begin position="1026"/>
        <end position="1097"/>
    </location>
</feature>
<evidence type="ECO:0000259" key="5">
    <source>
        <dbReference type="Pfam" id="PF25023"/>
    </source>
</evidence>
<feature type="region of interest" description="Disordered" evidence="2">
    <location>
        <begin position="1213"/>
        <end position="1242"/>
    </location>
</feature>
<proteinExistence type="predicted"/>
<feature type="domain" description="RHS protein conserved region" evidence="3">
    <location>
        <begin position="1378"/>
        <end position="1412"/>
    </location>
</feature>
<dbReference type="Pfam" id="PF03527">
    <property type="entry name" value="RHS"/>
    <property type="match status" value="1"/>
</dbReference>
<dbReference type="InterPro" id="IPR031325">
    <property type="entry name" value="RHS_repeat"/>
</dbReference>
<dbReference type="PANTHER" id="PTHR32305:SF15">
    <property type="entry name" value="PROTEIN RHSA-RELATED"/>
    <property type="match status" value="1"/>
</dbReference>
<feature type="region of interest" description="Disordered" evidence="2">
    <location>
        <begin position="355"/>
        <end position="420"/>
    </location>
</feature>
<dbReference type="InterPro" id="IPR006530">
    <property type="entry name" value="YD"/>
</dbReference>
<dbReference type="PANTHER" id="PTHR32305">
    <property type="match status" value="1"/>
</dbReference>
<dbReference type="NCBIfam" id="TIGR03696">
    <property type="entry name" value="Rhs_assc_core"/>
    <property type="match status" value="1"/>
</dbReference>
<dbReference type="InterPro" id="IPR045351">
    <property type="entry name" value="DUF6531"/>
</dbReference>
<evidence type="ECO:0000256" key="1">
    <source>
        <dbReference type="ARBA" id="ARBA00022737"/>
    </source>
</evidence>
<dbReference type="Pfam" id="PF25023">
    <property type="entry name" value="TEN_YD-shell"/>
    <property type="match status" value="2"/>
</dbReference>
<feature type="compositionally biased region" description="Polar residues" evidence="2">
    <location>
        <begin position="407"/>
        <end position="420"/>
    </location>
</feature>
<evidence type="ECO:0000313" key="7">
    <source>
        <dbReference type="Proteomes" id="UP001465153"/>
    </source>
</evidence>
<feature type="domain" description="Teneurin-like YD-shell" evidence="5">
    <location>
        <begin position="678"/>
        <end position="881"/>
    </location>
</feature>
<evidence type="ECO:0000256" key="2">
    <source>
        <dbReference type="SAM" id="MobiDB-lite"/>
    </source>
</evidence>
<feature type="domain" description="DUF6531" evidence="4">
    <location>
        <begin position="424"/>
        <end position="495"/>
    </location>
</feature>
<keyword evidence="7" id="KW-1185">Reference proteome</keyword>
<dbReference type="InterPro" id="IPR056823">
    <property type="entry name" value="TEN-like_YD-shell"/>
</dbReference>
<dbReference type="NCBIfam" id="TIGR01643">
    <property type="entry name" value="YD_repeat_2x"/>
    <property type="match status" value="12"/>
</dbReference>
<dbReference type="InterPro" id="IPR022385">
    <property type="entry name" value="Rhs_assc_core"/>
</dbReference>
<evidence type="ECO:0000313" key="6">
    <source>
        <dbReference type="EMBL" id="GAA6167975.1"/>
    </source>
</evidence>
<keyword evidence="1" id="KW-0677">Repeat</keyword>
<protein>
    <recommendedName>
        <fullName evidence="8">RHS repeat-associated protein</fullName>
    </recommendedName>
</protein>
<accession>A0ABQ0A8J6</accession>
<feature type="compositionally biased region" description="Basic and acidic residues" evidence="2">
    <location>
        <begin position="355"/>
        <end position="366"/>
    </location>
</feature>
<gene>
    <name evidence="6" type="ORF">NBRC116591_17860</name>
</gene>
<reference evidence="6 7" key="1">
    <citation type="submission" date="2024-04" db="EMBL/GenBank/DDBJ databases">
        <title>Draft genome sequence of Sessilibacter corallicola NBRC 116591.</title>
        <authorList>
            <person name="Miyakawa T."/>
            <person name="Kusuya Y."/>
            <person name="Miura T."/>
        </authorList>
    </citation>
    <scope>NUCLEOTIDE SEQUENCE [LARGE SCALE GENOMIC DNA]</scope>
    <source>
        <strain evidence="6 7">KU-00831-HH</strain>
    </source>
</reference>
<evidence type="ECO:0000259" key="4">
    <source>
        <dbReference type="Pfam" id="PF20148"/>
    </source>
</evidence>
<dbReference type="RefSeq" id="WP_353302633.1">
    <property type="nucleotide sequence ID" value="NZ_BAABWN010000005.1"/>
</dbReference>
<comment type="caution">
    <text evidence="6">The sequence shown here is derived from an EMBL/GenBank/DDBJ whole genome shotgun (WGS) entry which is preliminary data.</text>
</comment>
<dbReference type="Gene3D" id="2.180.10.10">
    <property type="entry name" value="RHS repeat-associated core"/>
    <property type="match status" value="4"/>
</dbReference>
<evidence type="ECO:0000259" key="3">
    <source>
        <dbReference type="Pfam" id="PF03527"/>
    </source>
</evidence>
<dbReference type="PRINTS" id="PR00394">
    <property type="entry name" value="RHSPROTEIN"/>
</dbReference>
<evidence type="ECO:0008006" key="8">
    <source>
        <dbReference type="Google" id="ProtNLM"/>
    </source>
</evidence>
<sequence length="1787" mass="200861">MFDLHVKGKDGERYLLRPGFGTSTPTSGGPSAAEANRLLHSFDAKTLQAIYQHFFGLGRPIDPFEEQKAFPQGNGVSRPPSSPIAQNEDVNLYAARYQFGDGINKPLFLAFISKRIVVDPAPLSNYENEELGGNLKVKIRQALREIINQEKLEAAQIDAEYQKRTRLGKVWAHGKAAGEGLGEAAWGLAVWVKDVGEVAFYTSPIRQAYLTASHAIEAGELSKDVWAESHKEFLTGAKKELVDVLGFDPSTITMDQLYTAFDVAELVYSDDSVRNIFYRFSKDYAAAQHSTEIAEFAGGGVFEIILTVILAVFTGGAGAVASMAGKARHMKHFSKVGDLVMEYAKVLKRRKQILEENNGKSNKGDLSDLTTNESVEAKTPEKATGQGSHSGDDNPGKNQAEDGQGGTTDTNQCSPANSHTCTNGEPISMVTGEELLEQQDFVFKGPLPLAWKRTYRTTNPRNRTLGFGWGHPACENLFILDDGQVRFTTLEGRYILIPEPKLGETTVNKAEGLRLTAANDGFVLRQKGAPDKFFQGYGARKKITHWMDNAGNALSFNYDNDLRRRLENISSSWGQRLDFTYNGQGFISAIELVSEHKDSNSETATANSHTLVKYGYDEHGDLIAITDANGHRETFEYTNHIVTKRTLKTGFSFYFEWDKFTPEAKCIRQWGDKNQYDYRFEWDDANKRSKAIDSNGGVLSYQYNDRGQIIRETDAEGGETLNSYDDYGRLLSTRNPNGDVTQYRYNADGDLIQIANALNQTQNFAYNDEQQLSQITDALGNQWQREYTESGQLKRQIDPEGNTVDYQYNAQGLPTQITRVGRDGYSISQLLNWDERGQLIEEIKPDGQTTQYQYDDLGNITAVTTPVGTHQYRYDSRGNVTLAIDPTGGVTRFAYNANDQLVRYTDISGRTTEYFYEGLAQVTKKVLPNGLAIHYEYDKERNLTGLINENGERYTLEYDRNERLVREIGFDGREQRYQYDKAGFLVAHIDGNPSNAHEAQQVTTTFSRDHLGRLTEKHSPDGDISTFAYDNAGRLTEANNQSQTLRFHYDALGRLIEEQQGDQTLRHQYNSQGLRTQTQLPSGEALNYAFNAIGQLQAACFKDSTGNEQIITELKHNPLGLIAERQQGQLKSEYDYDAMGRLAEHRVLSQSQKHAVIQRHYHYTSSGNLEGIDDLNKGSTRYFYDAIDRLKEVEGFVNEQFDFDPANNLIQQSEQSKQPKADHQVADSSASSEKSQRFDEHSNVFSLDKAREEKQAQGNRLAFQGDRHFTYDQRGNLIKEARGKNGKLITSFTYNAQNQLVGVDNCGTKTRYQYDALGRRTKKTSAEQKTEFLWDGDVLLSETQHGKNAEQKELLNAKIYVFEPNTFKPLAQIQNNEIYHYHLDHLGTPQELTNNCGDIVWSARYKTYGNLALKDIDDVENNLRFQGQYFDQETGLHYNRHRYYNPNTGQFTQQDPIGLLGGLNNYQYAPNPVGWVDPFGLTAEKEDPNRQVDAIKAVTSDDIAQAIKSIEAKGLFFGQDYVYIKGSNKDVSKHNGAIQEKIRDLNDPNATLNYPMIAADNVIVEGHHTMVAMELTGHLDNELISGIKHETKLMLEEDGTDPTKWNHGATKTPSSDVRILDENGELVRKVGNNSEPGVVPNSRLLNPDYIKTLEFHDIKAEQVLPGTNGKVAVIGRSMGQIEKRGEYGVVDYARKLREQGYKTELYAGNRLPASAREQIKDLQKIHGEILPDELLVKTEAYKLNMEWAKKVKAEGYTVIDIGNPNGKTSLGPFYSGEREIIFGKPGR</sequence>
<name>A0ABQ0A8J6_9GAMM</name>
<dbReference type="InterPro" id="IPR050708">
    <property type="entry name" value="T6SS_VgrG/RHS"/>
</dbReference>
<dbReference type="Pfam" id="PF05593">
    <property type="entry name" value="RHS_repeat"/>
    <property type="match status" value="1"/>
</dbReference>
<dbReference type="Proteomes" id="UP001465153">
    <property type="component" value="Unassembled WGS sequence"/>
</dbReference>
<dbReference type="InterPro" id="IPR001826">
    <property type="entry name" value="RHS"/>
</dbReference>
<dbReference type="Pfam" id="PF20148">
    <property type="entry name" value="DUF6531"/>
    <property type="match status" value="1"/>
</dbReference>
<dbReference type="EMBL" id="BAABWN010000005">
    <property type="protein sequence ID" value="GAA6167975.1"/>
    <property type="molecule type" value="Genomic_DNA"/>
</dbReference>
<organism evidence="6 7">
    <name type="scientific">Sessilibacter corallicola</name>
    <dbReference type="NCBI Taxonomy" id="2904075"/>
    <lineage>
        <taxon>Bacteria</taxon>
        <taxon>Pseudomonadati</taxon>
        <taxon>Pseudomonadota</taxon>
        <taxon>Gammaproteobacteria</taxon>
        <taxon>Cellvibrionales</taxon>
        <taxon>Cellvibrionaceae</taxon>
        <taxon>Sessilibacter</taxon>
    </lineage>
</organism>